<evidence type="ECO:0000313" key="3">
    <source>
        <dbReference type="Proteomes" id="UP000271098"/>
    </source>
</evidence>
<accession>A0A183ELZ1</accession>
<evidence type="ECO:0000256" key="1">
    <source>
        <dbReference type="SAM" id="Coils"/>
    </source>
</evidence>
<dbReference type="EMBL" id="UYRT01093951">
    <property type="protein sequence ID" value="VDN39278.1"/>
    <property type="molecule type" value="Genomic_DNA"/>
</dbReference>
<keyword evidence="3" id="KW-1185">Reference proteome</keyword>
<evidence type="ECO:0000313" key="2">
    <source>
        <dbReference type="EMBL" id="VDN39278.1"/>
    </source>
</evidence>
<proteinExistence type="predicted"/>
<keyword evidence="1" id="KW-0175">Coiled coil</keyword>
<gene>
    <name evidence="2" type="ORF">GPUH_LOCUS21981</name>
</gene>
<evidence type="ECO:0000313" key="4">
    <source>
        <dbReference type="WBParaSite" id="GPUH_0002200901-mRNA-1"/>
    </source>
</evidence>
<sequence>MTSLRNELTAQAVKHNDVSTTVLNSCRLDFEDGEAEKQNLDLEHDFEMKLAALKECVADVRNQYENKSSFQYISPPPLLVTSAATQTMWGVGEENHVVAVNDNNDDDEKVRERLAVDVLRLKNEIDNFDRRNVESDDKNLAQKQNSGSEIWDLKEELVILEKRIAHEEADKKRLQMHIEKLQSIIQVKEDELACMEQMKEEEGMKTDAQEALKIKALVQELKDQNQELQKSVNDLETRLALAEGEREEIVRDSVTIRETNEKLRLDFEKNLDLIRQERDRLKKDLIDLQNSNDKLSAELERCQKLAEANKDMIEKELAVARESKEKLTVDFEERLKVADKQKEQLREELISARESGKALAVDLKKRLEFAEQKNMELRKELEAAWGRCKKSKHEADEKDLDIASLKKDVEHLSGDIQSLTIRLIHMNELEGRVAELESVNKNLCDKNRALETKLIRVREERAAVENEQITRYIGEVEGLSRELTEARNAHELSSLEMSRLRAHSVNLSKEVNNLRDFLTTANAEKEQLKKEACERRRELERLSWYFLLYMFLAMACERMTFLIWARFFETDLLSFSIEFLKIA</sequence>
<feature type="coiled-coil region" evidence="1">
    <location>
        <begin position="111"/>
        <end position="542"/>
    </location>
</feature>
<reference evidence="4" key="1">
    <citation type="submission" date="2016-06" db="UniProtKB">
        <authorList>
            <consortium name="WormBaseParasite"/>
        </authorList>
    </citation>
    <scope>IDENTIFICATION</scope>
</reference>
<dbReference type="AlphaFoldDB" id="A0A183ELZ1"/>
<dbReference type="Proteomes" id="UP000271098">
    <property type="component" value="Unassembled WGS sequence"/>
</dbReference>
<organism evidence="4">
    <name type="scientific">Gongylonema pulchrum</name>
    <dbReference type="NCBI Taxonomy" id="637853"/>
    <lineage>
        <taxon>Eukaryota</taxon>
        <taxon>Metazoa</taxon>
        <taxon>Ecdysozoa</taxon>
        <taxon>Nematoda</taxon>
        <taxon>Chromadorea</taxon>
        <taxon>Rhabditida</taxon>
        <taxon>Spirurina</taxon>
        <taxon>Spiruromorpha</taxon>
        <taxon>Spiruroidea</taxon>
        <taxon>Gongylonematidae</taxon>
        <taxon>Gongylonema</taxon>
    </lineage>
</organism>
<name>A0A183ELZ1_9BILA</name>
<dbReference type="WBParaSite" id="GPUH_0002200901-mRNA-1">
    <property type="protein sequence ID" value="GPUH_0002200901-mRNA-1"/>
    <property type="gene ID" value="GPUH_0002200901"/>
</dbReference>
<reference evidence="2 3" key="2">
    <citation type="submission" date="2018-11" db="EMBL/GenBank/DDBJ databases">
        <authorList>
            <consortium name="Pathogen Informatics"/>
        </authorList>
    </citation>
    <scope>NUCLEOTIDE SEQUENCE [LARGE SCALE GENOMIC DNA]</scope>
</reference>
<protein>
    <submittedName>
        <fullName evidence="4">GRIP domain-containing protein</fullName>
    </submittedName>
</protein>